<sequence>MVFFPDHGLRRFRARQNRQRHGSCRGDGTESHPGVRHVRALHVVLTTPSKHPESDGHEEGAPDNVGHAGKETPIGGQPVKARTQAVKPCRWLRPATGPISPAAKKPPTASTPKV</sequence>
<dbReference type="EMBL" id="BSQG01000001">
    <property type="protein sequence ID" value="GLU46857.1"/>
    <property type="molecule type" value="Genomic_DNA"/>
</dbReference>
<organism evidence="2 3">
    <name type="scientific">Nocardiopsis ansamitocini</name>
    <dbReference type="NCBI Taxonomy" id="1670832"/>
    <lineage>
        <taxon>Bacteria</taxon>
        <taxon>Bacillati</taxon>
        <taxon>Actinomycetota</taxon>
        <taxon>Actinomycetes</taxon>
        <taxon>Streptosporangiales</taxon>
        <taxon>Nocardiopsidaceae</taxon>
        <taxon>Nocardiopsis</taxon>
    </lineage>
</organism>
<dbReference type="Proteomes" id="UP001165092">
    <property type="component" value="Unassembled WGS sequence"/>
</dbReference>
<feature type="region of interest" description="Disordered" evidence="1">
    <location>
        <begin position="14"/>
        <end position="34"/>
    </location>
</feature>
<feature type="compositionally biased region" description="Basic and acidic residues" evidence="1">
    <location>
        <begin position="50"/>
        <end position="60"/>
    </location>
</feature>
<feature type="compositionally biased region" description="Basic residues" evidence="1">
    <location>
        <begin position="14"/>
        <end position="23"/>
    </location>
</feature>
<name>A0A9W6P4B8_9ACTN</name>
<comment type="caution">
    <text evidence="2">The sequence shown here is derived from an EMBL/GenBank/DDBJ whole genome shotgun (WGS) entry which is preliminary data.</text>
</comment>
<accession>A0A9W6P4B8</accession>
<feature type="compositionally biased region" description="Low complexity" evidence="1">
    <location>
        <begin position="100"/>
        <end position="114"/>
    </location>
</feature>
<gene>
    <name evidence="2" type="ORF">Nans01_12080</name>
</gene>
<reference evidence="2" key="1">
    <citation type="submission" date="2023-02" db="EMBL/GenBank/DDBJ databases">
        <title>Nocardiopsis ansamitocini NBRC 112285.</title>
        <authorList>
            <person name="Ichikawa N."/>
            <person name="Sato H."/>
            <person name="Tonouchi N."/>
        </authorList>
    </citation>
    <scope>NUCLEOTIDE SEQUENCE</scope>
    <source>
        <strain evidence="2">NBRC 112285</strain>
    </source>
</reference>
<dbReference type="AlphaFoldDB" id="A0A9W6P4B8"/>
<evidence type="ECO:0000313" key="2">
    <source>
        <dbReference type="EMBL" id="GLU46857.1"/>
    </source>
</evidence>
<feature type="region of interest" description="Disordered" evidence="1">
    <location>
        <begin position="47"/>
        <end position="114"/>
    </location>
</feature>
<proteinExistence type="predicted"/>
<keyword evidence="3" id="KW-1185">Reference proteome</keyword>
<protein>
    <submittedName>
        <fullName evidence="2">Uncharacterized protein</fullName>
    </submittedName>
</protein>
<evidence type="ECO:0000256" key="1">
    <source>
        <dbReference type="SAM" id="MobiDB-lite"/>
    </source>
</evidence>
<evidence type="ECO:0000313" key="3">
    <source>
        <dbReference type="Proteomes" id="UP001165092"/>
    </source>
</evidence>